<dbReference type="Pfam" id="PF08543">
    <property type="entry name" value="Phos_pyr_kin"/>
    <property type="match status" value="1"/>
</dbReference>
<dbReference type="InterPro" id="IPR013749">
    <property type="entry name" value="PM/HMP-P_kinase-1"/>
</dbReference>
<evidence type="ECO:0000259" key="7">
    <source>
        <dbReference type="Pfam" id="PF08543"/>
    </source>
</evidence>
<comment type="caution">
    <text evidence="8">The sequence shown here is derived from an EMBL/GenBank/DDBJ whole genome shotgun (WGS) entry which is preliminary data.</text>
</comment>
<organism evidence="8 9">
    <name type="scientific">Corynebacterium pygosceleis</name>
    <dbReference type="NCBI Taxonomy" id="2800406"/>
    <lineage>
        <taxon>Bacteria</taxon>
        <taxon>Bacillati</taxon>
        <taxon>Actinomycetota</taxon>
        <taxon>Actinomycetes</taxon>
        <taxon>Mycobacteriales</taxon>
        <taxon>Corynebacteriaceae</taxon>
        <taxon>Corynebacterium</taxon>
    </lineage>
</organism>
<dbReference type="InterPro" id="IPR004399">
    <property type="entry name" value="HMP/HMP-P_kinase_dom"/>
</dbReference>
<gene>
    <name evidence="8" type="ORF">OS125_00220</name>
</gene>
<evidence type="ECO:0000256" key="5">
    <source>
        <dbReference type="ARBA" id="ARBA00022977"/>
    </source>
</evidence>
<name>A0ABT3WS92_9CORY</name>
<dbReference type="GO" id="GO:0008972">
    <property type="term" value="F:phosphomethylpyrimidine kinase activity"/>
    <property type="evidence" value="ECO:0007669"/>
    <property type="project" value="UniProtKB-EC"/>
</dbReference>
<dbReference type="Proteomes" id="UP001081709">
    <property type="component" value="Unassembled WGS sequence"/>
</dbReference>
<comment type="function">
    <text evidence="3">Catalyzes the phosphorylation of hydroxymethylpyrimidine phosphate (HMP-P) to HMP-PP, and of HMP to HMP-P.</text>
</comment>
<dbReference type="Gene3D" id="1.20.910.10">
    <property type="entry name" value="Heme oxygenase-like"/>
    <property type="match status" value="1"/>
</dbReference>
<dbReference type="Pfam" id="PF03070">
    <property type="entry name" value="TENA_THI-4"/>
    <property type="match status" value="1"/>
</dbReference>
<reference evidence="8" key="1">
    <citation type="submission" date="2022-11" db="EMBL/GenBank/DDBJ databases">
        <title>Corynebacterium sp. isolated from Penguins.</title>
        <authorList>
            <person name="Sedlar K."/>
            <person name="Svec P."/>
        </authorList>
    </citation>
    <scope>NUCLEOTIDE SEQUENCE</scope>
    <source>
        <strain evidence="8">P7003</strain>
    </source>
</reference>
<protein>
    <submittedName>
        <fullName evidence="8">Bifunctional hydroxymethylpyrimidine kinase/phosphomethylpyrimidine kinase</fullName>
        <ecNumber evidence="8">2.7.1.49</ecNumber>
        <ecNumber evidence="8">2.7.4.7</ecNumber>
    </submittedName>
</protein>
<proteinExistence type="predicted"/>
<dbReference type="RefSeq" id="WP_267185985.1">
    <property type="nucleotide sequence ID" value="NZ_JAPMKV010000001.1"/>
</dbReference>
<dbReference type="GO" id="GO:0008902">
    <property type="term" value="F:hydroxymethylpyrimidine kinase activity"/>
    <property type="evidence" value="ECO:0007669"/>
    <property type="project" value="UniProtKB-EC"/>
</dbReference>
<sequence>MSPVVPRVLSIAGTDPSGGAGVHADLKSITAAGGYGMAVTTSLVAQNTRGVREVHTPPLSFLGSQLDAVFDDVEVDAVKIGMLGDAATVGVVRDYLNAHRPRWVVLDPVMVATSGNRLLDADAEDALRDFVADVDVVTPNIPELAVLCRTEPAFDVTGAVAQARGLAARTGTSVVVKAGHLTGPDAGNTLVQPDGKTYTVSAPRHDTTCTHGTGCSLSSALATRLVVSGKTEQALEWVTGWLNESIAEAHLLEVGGGHGPVDHGHRARRLARAADTTPWRHLLGPVPDGDTPETLVIAAERSAPTPGVSPAGPWTAALWEATGDIWAEIMELPLITGLRDGHLAEKAFTFYLDQDAHYLDEYARALAALAVNAPETGDRIAWAQNAVGCILGEAELHRSWLTDRERIGGPSPVTTAYTDFLRANTLGEDHVVGAAAVLPCFWLYVEIGLALAEHNHPEHPYHAWLTEYAAEEFVTETRAAVERVERALAGASPRQRVRAARAYLSACVLEREFFGQADRFGVR</sequence>
<dbReference type="PANTHER" id="PTHR20858:SF17">
    <property type="entry name" value="HYDROXYMETHYLPYRIMIDINE_PHOSPHOMETHYLPYRIMIDINE KINASE THI20-RELATED"/>
    <property type="match status" value="1"/>
</dbReference>
<dbReference type="InterPro" id="IPR004305">
    <property type="entry name" value="Thiaminase-2/PQQC"/>
</dbReference>
<evidence type="ECO:0000313" key="9">
    <source>
        <dbReference type="Proteomes" id="UP001081709"/>
    </source>
</evidence>
<evidence type="ECO:0000313" key="8">
    <source>
        <dbReference type="EMBL" id="MCX7443673.1"/>
    </source>
</evidence>
<keyword evidence="9" id="KW-1185">Reference proteome</keyword>
<evidence type="ECO:0000256" key="1">
    <source>
        <dbReference type="ARBA" id="ARBA00000151"/>
    </source>
</evidence>
<dbReference type="NCBIfam" id="TIGR00097">
    <property type="entry name" value="HMP-P_kinase"/>
    <property type="match status" value="1"/>
</dbReference>
<accession>A0ABT3WS92</accession>
<dbReference type="PANTHER" id="PTHR20858">
    <property type="entry name" value="PHOSPHOMETHYLPYRIMIDINE KINASE"/>
    <property type="match status" value="1"/>
</dbReference>
<comment type="catalytic activity">
    <reaction evidence="1">
        <text>4-amino-5-hydroxymethyl-2-methylpyrimidine + ATP = 4-amino-2-methyl-5-(phosphooxymethyl)pyrimidine + ADP + H(+)</text>
        <dbReference type="Rhea" id="RHEA:23096"/>
        <dbReference type="ChEBI" id="CHEBI:15378"/>
        <dbReference type="ChEBI" id="CHEBI:16892"/>
        <dbReference type="ChEBI" id="CHEBI:30616"/>
        <dbReference type="ChEBI" id="CHEBI:58354"/>
        <dbReference type="ChEBI" id="CHEBI:456216"/>
        <dbReference type="EC" id="2.7.1.49"/>
    </reaction>
</comment>
<evidence type="ECO:0000256" key="4">
    <source>
        <dbReference type="ARBA" id="ARBA00004769"/>
    </source>
</evidence>
<dbReference type="EC" id="2.7.4.7" evidence="8"/>
<comment type="catalytic activity">
    <reaction evidence="2">
        <text>4-amino-2-methyl-5-(phosphooxymethyl)pyrimidine + ATP = 4-amino-2-methyl-5-(diphosphooxymethyl)pyrimidine + ADP</text>
        <dbReference type="Rhea" id="RHEA:19893"/>
        <dbReference type="ChEBI" id="CHEBI:30616"/>
        <dbReference type="ChEBI" id="CHEBI:57841"/>
        <dbReference type="ChEBI" id="CHEBI:58354"/>
        <dbReference type="ChEBI" id="CHEBI:456216"/>
        <dbReference type="EC" id="2.7.4.7"/>
    </reaction>
</comment>
<evidence type="ECO:0000259" key="6">
    <source>
        <dbReference type="Pfam" id="PF03070"/>
    </source>
</evidence>
<feature type="domain" description="Thiaminase-2/PQQC" evidence="6">
    <location>
        <begin position="323"/>
        <end position="515"/>
    </location>
</feature>
<keyword evidence="8" id="KW-0808">Transferase</keyword>
<dbReference type="EC" id="2.7.1.49" evidence="8"/>
<dbReference type="InterPro" id="IPR016084">
    <property type="entry name" value="Haem_Oase-like_multi-hlx"/>
</dbReference>
<comment type="pathway">
    <text evidence="4">Cofactor biosynthesis; thiamine diphosphate biosynthesis; 4-amino-2-methyl-5-diphosphomethylpyrimidine from 5-amino-1-(5-phospho-D-ribosyl)imidazole: step 3/3.</text>
</comment>
<dbReference type="InterPro" id="IPR029056">
    <property type="entry name" value="Ribokinase-like"/>
</dbReference>
<dbReference type="SUPFAM" id="SSF48613">
    <property type="entry name" value="Heme oxygenase-like"/>
    <property type="match status" value="1"/>
</dbReference>
<dbReference type="Gene3D" id="3.40.1190.20">
    <property type="match status" value="1"/>
</dbReference>
<dbReference type="CDD" id="cd01169">
    <property type="entry name" value="HMPP_kinase"/>
    <property type="match status" value="1"/>
</dbReference>
<dbReference type="SUPFAM" id="SSF53613">
    <property type="entry name" value="Ribokinase-like"/>
    <property type="match status" value="1"/>
</dbReference>
<dbReference type="EMBL" id="JAPMKV010000001">
    <property type="protein sequence ID" value="MCX7443673.1"/>
    <property type="molecule type" value="Genomic_DNA"/>
</dbReference>
<feature type="domain" description="Pyridoxamine kinase/Phosphomethylpyrimidine kinase" evidence="7">
    <location>
        <begin position="15"/>
        <end position="262"/>
    </location>
</feature>
<evidence type="ECO:0000256" key="2">
    <source>
        <dbReference type="ARBA" id="ARBA00000565"/>
    </source>
</evidence>
<keyword evidence="8" id="KW-0418">Kinase</keyword>
<dbReference type="CDD" id="cd19365">
    <property type="entry name" value="TenA_C-like"/>
    <property type="match status" value="1"/>
</dbReference>
<keyword evidence="5" id="KW-0784">Thiamine biosynthesis</keyword>
<dbReference type="NCBIfam" id="NF011301">
    <property type="entry name" value="PRK14713.1"/>
    <property type="match status" value="1"/>
</dbReference>
<evidence type="ECO:0000256" key="3">
    <source>
        <dbReference type="ARBA" id="ARBA00003848"/>
    </source>
</evidence>